<keyword evidence="2 4" id="KW-0732">Signal</keyword>
<organism evidence="5 6">
    <name type="scientific">Petrolisthes manimaculis</name>
    <dbReference type="NCBI Taxonomy" id="1843537"/>
    <lineage>
        <taxon>Eukaryota</taxon>
        <taxon>Metazoa</taxon>
        <taxon>Ecdysozoa</taxon>
        <taxon>Arthropoda</taxon>
        <taxon>Crustacea</taxon>
        <taxon>Multicrustacea</taxon>
        <taxon>Malacostraca</taxon>
        <taxon>Eumalacostraca</taxon>
        <taxon>Eucarida</taxon>
        <taxon>Decapoda</taxon>
        <taxon>Pleocyemata</taxon>
        <taxon>Anomura</taxon>
        <taxon>Galatheoidea</taxon>
        <taxon>Porcellanidae</taxon>
        <taxon>Petrolisthes</taxon>
    </lineage>
</organism>
<dbReference type="InterPro" id="IPR050328">
    <property type="entry name" value="Dev_Immune_Receptor"/>
</dbReference>
<dbReference type="EMBL" id="JAWZYT010000838">
    <property type="protein sequence ID" value="KAK4318416.1"/>
    <property type="molecule type" value="Genomic_DNA"/>
</dbReference>
<dbReference type="AlphaFoldDB" id="A0AAE1Q2E1"/>
<evidence type="ECO:0000256" key="3">
    <source>
        <dbReference type="ARBA" id="ARBA00022737"/>
    </source>
</evidence>
<comment type="caution">
    <text evidence="5">The sequence shown here is derived from an EMBL/GenBank/DDBJ whole genome shotgun (WGS) entry which is preliminary data.</text>
</comment>
<evidence type="ECO:0000256" key="1">
    <source>
        <dbReference type="ARBA" id="ARBA00022614"/>
    </source>
</evidence>
<dbReference type="PANTHER" id="PTHR24373">
    <property type="entry name" value="SLIT RELATED LEUCINE-RICH REPEAT NEURONAL PROTEIN"/>
    <property type="match status" value="1"/>
</dbReference>
<dbReference type="SUPFAM" id="SSF52058">
    <property type="entry name" value="L domain-like"/>
    <property type="match status" value="1"/>
</dbReference>
<feature type="signal peptide" evidence="4">
    <location>
        <begin position="1"/>
        <end position="23"/>
    </location>
</feature>
<name>A0AAE1Q2E1_9EUCA</name>
<dbReference type="GO" id="GO:0031012">
    <property type="term" value="C:extracellular matrix"/>
    <property type="evidence" value="ECO:0007669"/>
    <property type="project" value="TreeGrafter"/>
</dbReference>
<sequence>MYQASMKRVAILIMWCILHTTQAFNYDCPQHCNCDGPTAKCEGGIIPSLNPRITAFEIEDMDTPITTLTSDITQQLKNLVSLRLNSIGLTRVEAGALAVIDRLLDLYINNNNINMLTKDTFLNCSSLTHLNLDHNNIHIIQNETFMPLEQLQILSLAHNALKVLPNYMPRSIQTLNIEENNLSTITQLFLDHLESLNLCHNSIIHIDPDQISLNELRSLCLGGPNFNLSDSIVSPSKFPQLKQLTLMGSQQSPLRINPDVQSNIKTMARTSLHKLHLQSCSLLSADLFNLTNSKLTDVKATDTTLTSKVFKRSAINLPYITILDFSGSPSLAQMFLRSPRPSSAMPHLRILKMSRCGINAFYESFLHQQVPNITDLDLSYNPLECTCYGMTWIPDYVREGKLNLLQELNTTCSKPLHLSAIPLLTASMCPITRAIDTTTTTTTTSITKESPQTTPHFCVTSSGSSNGVSKCKNPSTTTIGLDGMHEESSTGNGQKLSGIMTGVVISYVSVLVLN</sequence>
<reference evidence="5" key="1">
    <citation type="submission" date="2023-11" db="EMBL/GenBank/DDBJ databases">
        <title>Genome assemblies of two species of porcelain crab, Petrolisthes cinctipes and Petrolisthes manimaculis (Anomura: Porcellanidae).</title>
        <authorList>
            <person name="Angst P."/>
        </authorList>
    </citation>
    <scope>NUCLEOTIDE SEQUENCE</scope>
    <source>
        <strain evidence="5">PB745_02</strain>
        <tissue evidence="5">Gill</tissue>
    </source>
</reference>
<keyword evidence="6" id="KW-1185">Reference proteome</keyword>
<dbReference type="InterPro" id="IPR001611">
    <property type="entry name" value="Leu-rich_rpt"/>
</dbReference>
<gene>
    <name evidence="5" type="ORF">Pmani_010584</name>
</gene>
<dbReference type="InterPro" id="IPR032675">
    <property type="entry name" value="LRR_dom_sf"/>
</dbReference>
<evidence type="ECO:0000256" key="2">
    <source>
        <dbReference type="ARBA" id="ARBA00022729"/>
    </source>
</evidence>
<dbReference type="Proteomes" id="UP001292094">
    <property type="component" value="Unassembled WGS sequence"/>
</dbReference>
<accession>A0AAE1Q2E1</accession>
<evidence type="ECO:0000256" key="4">
    <source>
        <dbReference type="SAM" id="SignalP"/>
    </source>
</evidence>
<dbReference type="Gene3D" id="3.80.10.10">
    <property type="entry name" value="Ribonuclease Inhibitor"/>
    <property type="match status" value="3"/>
</dbReference>
<dbReference type="SMART" id="SM00369">
    <property type="entry name" value="LRR_TYP"/>
    <property type="match status" value="5"/>
</dbReference>
<dbReference type="Pfam" id="PF13855">
    <property type="entry name" value="LRR_8"/>
    <property type="match status" value="1"/>
</dbReference>
<feature type="chain" id="PRO_5041982948" evidence="4">
    <location>
        <begin position="24"/>
        <end position="514"/>
    </location>
</feature>
<keyword evidence="3" id="KW-0677">Repeat</keyword>
<dbReference type="InterPro" id="IPR003591">
    <property type="entry name" value="Leu-rich_rpt_typical-subtyp"/>
</dbReference>
<evidence type="ECO:0000313" key="6">
    <source>
        <dbReference type="Proteomes" id="UP001292094"/>
    </source>
</evidence>
<evidence type="ECO:0000313" key="5">
    <source>
        <dbReference type="EMBL" id="KAK4318416.1"/>
    </source>
</evidence>
<protein>
    <submittedName>
        <fullName evidence="5">Uncharacterized protein</fullName>
    </submittedName>
</protein>
<dbReference type="PANTHER" id="PTHR24373:SF370">
    <property type="entry name" value="FISH-LIPS, ISOFORM E"/>
    <property type="match status" value="1"/>
</dbReference>
<dbReference type="PROSITE" id="PS51450">
    <property type="entry name" value="LRR"/>
    <property type="match status" value="2"/>
</dbReference>
<dbReference type="GO" id="GO:0005615">
    <property type="term" value="C:extracellular space"/>
    <property type="evidence" value="ECO:0007669"/>
    <property type="project" value="TreeGrafter"/>
</dbReference>
<keyword evidence="1" id="KW-0433">Leucine-rich repeat</keyword>
<proteinExistence type="predicted"/>